<protein>
    <submittedName>
        <fullName evidence="1">Jasmonoyl--L-amino acid synthetase JAR4</fullName>
    </submittedName>
</protein>
<sequence>MDTKFDLEEVIEEFEMLTKDAERVQKETLQKILEENGSTEYLKGLNGRTDHESFKDFVPLVTHKDLEPYIQRMVDGDTSPILTGKPITTISLSLGTTQGKPKFVPFNNDLMESTMQIYKTSFAFRNREFPIGNGKALQFIYSSKQFKTKGGLAAGTATTNVFSGLQFKNTMKAMRTQCCSPDEVIFGPDFQQSLYCHLLSGFIYWNEVQVVSSTFAHSIVYAFRTFEQVWEELCTDIREGVLTSQITVPSIRTAMSKLLKPNPELADKIHKKCSGLSNWYGLIPELFPNAKYIYGIMTGSMEPYLKKLRHYADEIESSFLSIEPKTVGLTEVKVGEEYEIILTTFAGLYRYRLGDVVKVVGFHNSTPELLFICRSNLLLTINIDKNTEKDLQLSVEAAGKLFSNEKLEVVDFTSHVDLSTDPGHYVICWEVSGEAGDDLLRECCNCLDRSFVDAGYVGSRKVKTIGALELRVLKRGTFQKILEHYVGLGAAVSQFKMPRCVGPANSTVLQILCDNVVKSYFSTAF</sequence>
<accession>A0ACC0IEJ4</accession>
<name>A0ACC0IEJ4_9ERIC</name>
<evidence type="ECO:0000313" key="1">
    <source>
        <dbReference type="EMBL" id="KAI8023232.1"/>
    </source>
</evidence>
<keyword evidence="2" id="KW-1185">Reference proteome</keyword>
<gene>
    <name evidence="1" type="ORF">LOK49_LG03G01119</name>
</gene>
<proteinExistence type="predicted"/>
<evidence type="ECO:0000313" key="2">
    <source>
        <dbReference type="Proteomes" id="UP001060215"/>
    </source>
</evidence>
<comment type="caution">
    <text evidence="1">The sequence shown here is derived from an EMBL/GenBank/DDBJ whole genome shotgun (WGS) entry which is preliminary data.</text>
</comment>
<dbReference type="Proteomes" id="UP001060215">
    <property type="component" value="Chromosome 6"/>
</dbReference>
<organism evidence="1 2">
    <name type="scientific">Camellia lanceoleosa</name>
    <dbReference type="NCBI Taxonomy" id="1840588"/>
    <lineage>
        <taxon>Eukaryota</taxon>
        <taxon>Viridiplantae</taxon>
        <taxon>Streptophyta</taxon>
        <taxon>Embryophyta</taxon>
        <taxon>Tracheophyta</taxon>
        <taxon>Spermatophyta</taxon>
        <taxon>Magnoliopsida</taxon>
        <taxon>eudicotyledons</taxon>
        <taxon>Gunneridae</taxon>
        <taxon>Pentapetalae</taxon>
        <taxon>asterids</taxon>
        <taxon>Ericales</taxon>
        <taxon>Theaceae</taxon>
        <taxon>Camellia</taxon>
    </lineage>
</organism>
<dbReference type="EMBL" id="CM045763">
    <property type="protein sequence ID" value="KAI8023232.1"/>
    <property type="molecule type" value="Genomic_DNA"/>
</dbReference>
<reference evidence="1 2" key="1">
    <citation type="journal article" date="2022" name="Plant J.">
        <title>Chromosome-level genome of Camellia lanceoleosa provides a valuable resource for understanding genome evolution and self-incompatibility.</title>
        <authorList>
            <person name="Gong W."/>
            <person name="Xiao S."/>
            <person name="Wang L."/>
            <person name="Liao Z."/>
            <person name="Chang Y."/>
            <person name="Mo W."/>
            <person name="Hu G."/>
            <person name="Li W."/>
            <person name="Zhao G."/>
            <person name="Zhu H."/>
            <person name="Hu X."/>
            <person name="Ji K."/>
            <person name="Xiang X."/>
            <person name="Song Q."/>
            <person name="Yuan D."/>
            <person name="Jin S."/>
            <person name="Zhang L."/>
        </authorList>
    </citation>
    <scope>NUCLEOTIDE SEQUENCE [LARGE SCALE GENOMIC DNA]</scope>
    <source>
        <strain evidence="1">SQ_2022a</strain>
    </source>
</reference>